<dbReference type="InterPro" id="IPR013783">
    <property type="entry name" value="Ig-like_fold"/>
</dbReference>
<dbReference type="InterPro" id="IPR007110">
    <property type="entry name" value="Ig-like_dom"/>
</dbReference>
<dbReference type="InterPro" id="IPR013106">
    <property type="entry name" value="Ig_V-set"/>
</dbReference>
<dbReference type="GO" id="GO:0019814">
    <property type="term" value="C:immunoglobulin complex"/>
    <property type="evidence" value="ECO:0007669"/>
    <property type="project" value="UniProtKB-KW"/>
</dbReference>
<evidence type="ECO:0000256" key="3">
    <source>
        <dbReference type="ARBA" id="ARBA00023130"/>
    </source>
</evidence>
<dbReference type="InterPro" id="IPR036179">
    <property type="entry name" value="Ig-like_dom_sf"/>
</dbReference>
<dbReference type="Pfam" id="PF07686">
    <property type="entry name" value="V-set"/>
    <property type="match status" value="1"/>
</dbReference>
<evidence type="ECO:0000259" key="5">
    <source>
        <dbReference type="PROSITE" id="PS50835"/>
    </source>
</evidence>
<proteinExistence type="predicted"/>
<evidence type="ECO:0000313" key="7">
    <source>
        <dbReference type="Proteomes" id="UP000694892"/>
    </source>
</evidence>
<dbReference type="PROSITE" id="PS50835">
    <property type="entry name" value="IG_LIKE"/>
    <property type="match status" value="1"/>
</dbReference>
<gene>
    <name evidence="6" type="ORF">XELAEV_18007102mg</name>
</gene>
<keyword evidence="1" id="KW-0732">Signal</keyword>
<dbReference type="CDD" id="cd04981">
    <property type="entry name" value="IgV_H"/>
    <property type="match status" value="1"/>
</dbReference>
<keyword evidence="2" id="KW-0391">Immunity</keyword>
<feature type="domain" description="Ig-like" evidence="5">
    <location>
        <begin position="115"/>
        <end position="226"/>
    </location>
</feature>
<dbReference type="GO" id="GO:0005576">
    <property type="term" value="C:extracellular region"/>
    <property type="evidence" value="ECO:0007669"/>
    <property type="project" value="UniProtKB-ARBA"/>
</dbReference>
<dbReference type="PANTHER" id="PTHR23266">
    <property type="entry name" value="IMMUNOGLOBULIN HEAVY CHAIN"/>
    <property type="match status" value="1"/>
</dbReference>
<organism evidence="6 7">
    <name type="scientific">Xenopus laevis</name>
    <name type="common">African clawed frog</name>
    <dbReference type="NCBI Taxonomy" id="8355"/>
    <lineage>
        <taxon>Eukaryota</taxon>
        <taxon>Metazoa</taxon>
        <taxon>Chordata</taxon>
        <taxon>Craniata</taxon>
        <taxon>Vertebrata</taxon>
        <taxon>Euteleostomi</taxon>
        <taxon>Amphibia</taxon>
        <taxon>Batrachia</taxon>
        <taxon>Anura</taxon>
        <taxon>Pipoidea</taxon>
        <taxon>Pipidae</taxon>
        <taxon>Xenopodinae</taxon>
        <taxon>Xenopus</taxon>
        <taxon>Xenopus</taxon>
    </lineage>
</organism>
<dbReference type="GO" id="GO:0002250">
    <property type="term" value="P:adaptive immune response"/>
    <property type="evidence" value="ECO:0007669"/>
    <property type="project" value="UniProtKB-KW"/>
</dbReference>
<protein>
    <recommendedName>
        <fullName evidence="5">Ig-like domain-containing protein</fullName>
    </recommendedName>
</protein>
<reference evidence="7" key="1">
    <citation type="journal article" date="2016" name="Nature">
        <title>Genome evolution in the allotetraploid frog Xenopus laevis.</title>
        <authorList>
            <person name="Session A.M."/>
            <person name="Uno Y."/>
            <person name="Kwon T."/>
            <person name="Chapman J.A."/>
            <person name="Toyoda A."/>
            <person name="Takahashi S."/>
            <person name="Fukui A."/>
            <person name="Hikosaka A."/>
            <person name="Suzuki A."/>
            <person name="Kondo M."/>
            <person name="van Heeringen S.J."/>
            <person name="Quigley I."/>
            <person name="Heinz S."/>
            <person name="Ogino H."/>
            <person name="Ochi H."/>
            <person name="Hellsten U."/>
            <person name="Lyons J.B."/>
            <person name="Simakov O."/>
            <person name="Putnam N."/>
            <person name="Stites J."/>
            <person name="Kuroki Y."/>
            <person name="Tanaka T."/>
            <person name="Michiue T."/>
            <person name="Watanabe M."/>
            <person name="Bogdanovic O."/>
            <person name="Lister R."/>
            <person name="Georgiou G."/>
            <person name="Paranjpe S.S."/>
            <person name="van Kruijsbergen I."/>
            <person name="Shu S."/>
            <person name="Carlson J."/>
            <person name="Kinoshita T."/>
            <person name="Ohta Y."/>
            <person name="Mawaribuchi S."/>
            <person name="Jenkins J."/>
            <person name="Grimwood J."/>
            <person name="Schmutz J."/>
            <person name="Mitros T."/>
            <person name="Mozaffari S.V."/>
            <person name="Suzuki Y."/>
            <person name="Haramoto Y."/>
            <person name="Yamamoto T.S."/>
            <person name="Takagi C."/>
            <person name="Heald R."/>
            <person name="Miller K."/>
            <person name="Haudenschild C."/>
            <person name="Kitzman J."/>
            <person name="Nakayama T."/>
            <person name="Izutsu Y."/>
            <person name="Robert J."/>
            <person name="Fortriede J."/>
            <person name="Burns K."/>
            <person name="Lotay V."/>
            <person name="Karimi K."/>
            <person name="Yasuoka Y."/>
            <person name="Dichmann D.S."/>
            <person name="Flajnik M.F."/>
            <person name="Houston D.W."/>
            <person name="Shendure J."/>
            <person name="DuPasquier L."/>
            <person name="Vize P.D."/>
            <person name="Zorn A.M."/>
            <person name="Ito M."/>
            <person name="Marcotte E.M."/>
            <person name="Wallingford J.B."/>
            <person name="Ito Y."/>
            <person name="Asashima M."/>
            <person name="Ueno N."/>
            <person name="Matsuda Y."/>
            <person name="Veenstra G.J."/>
            <person name="Fujiyama A."/>
            <person name="Harland R.M."/>
            <person name="Taira M."/>
            <person name="Rokhsar D.S."/>
        </authorList>
    </citation>
    <scope>NUCLEOTIDE SEQUENCE [LARGE SCALE GENOMIC DNA]</scope>
    <source>
        <strain evidence="7">J</strain>
    </source>
</reference>
<evidence type="ECO:0000256" key="4">
    <source>
        <dbReference type="ARBA" id="ARBA00043265"/>
    </source>
</evidence>
<feature type="non-terminal residue" evidence="6">
    <location>
        <position position="1"/>
    </location>
</feature>
<dbReference type="Proteomes" id="UP000694892">
    <property type="component" value="Chromosome 1L"/>
</dbReference>
<accession>A0A974I508</accession>
<dbReference type="SUPFAM" id="SSF48726">
    <property type="entry name" value="Immunoglobulin"/>
    <property type="match status" value="1"/>
</dbReference>
<dbReference type="InterPro" id="IPR050199">
    <property type="entry name" value="IgHV"/>
</dbReference>
<dbReference type="AlphaFoldDB" id="A0A974I508"/>
<dbReference type="FunFam" id="2.60.40.10:FF:001766">
    <property type="entry name" value="Pre-IgM VH-region (AA-18 to 120)"/>
    <property type="match status" value="1"/>
</dbReference>
<keyword evidence="4" id="KW-1280">Immunoglobulin</keyword>
<sequence>YPHTIIGSLFANSTITVAQILELRWWSVAGSTHRPRTPAGAVPFASPVQHCNLHFRFPPVQRCPLAFQGLPLSVRAHAHSLTLGNSTVPSPLLPPVQHCRLHFRFPLSSDVPPLPGILSQTLQESGPGTVKPSESLRLTCTVSGFELTSYGVNWIRQPPGKGLEWIGVIASNGGTAFADLLKNRVTITRDTGKKQVYLQMNGMEVKDTAMYYCTRDTVTEENEELGQYGNEDSSA</sequence>
<dbReference type="SMART" id="SM00406">
    <property type="entry name" value="IGv"/>
    <property type="match status" value="1"/>
</dbReference>
<evidence type="ECO:0000313" key="6">
    <source>
        <dbReference type="EMBL" id="OCU01312.1"/>
    </source>
</evidence>
<dbReference type="Gene3D" id="2.60.40.10">
    <property type="entry name" value="Immunoglobulins"/>
    <property type="match status" value="1"/>
</dbReference>
<keyword evidence="3" id="KW-1064">Adaptive immunity</keyword>
<evidence type="ECO:0000256" key="2">
    <source>
        <dbReference type="ARBA" id="ARBA00022859"/>
    </source>
</evidence>
<name>A0A974I508_XENLA</name>
<dbReference type="EMBL" id="CM004466">
    <property type="protein sequence ID" value="OCU01312.1"/>
    <property type="molecule type" value="Genomic_DNA"/>
</dbReference>
<evidence type="ECO:0000256" key="1">
    <source>
        <dbReference type="ARBA" id="ARBA00022729"/>
    </source>
</evidence>